<protein>
    <recommendedName>
        <fullName evidence="3">asparagine synthase (glutamine-hydrolyzing)</fullName>
        <ecNumber evidence="3">6.3.5.4</ecNumber>
    </recommendedName>
</protein>
<dbReference type="InterPro" id="IPR006426">
    <property type="entry name" value="Asn_synth_AEB"/>
</dbReference>
<dbReference type="GO" id="GO:0004066">
    <property type="term" value="F:asparagine synthase (glutamine-hydrolyzing) activity"/>
    <property type="evidence" value="ECO:0007669"/>
    <property type="project" value="UniProtKB-EC"/>
</dbReference>
<dbReference type="CDD" id="cd01991">
    <property type="entry name" value="Asn_synthase_B_C"/>
    <property type="match status" value="1"/>
</dbReference>
<dbReference type="Pfam" id="PF00733">
    <property type="entry name" value="Asn_synthase"/>
    <property type="match status" value="1"/>
</dbReference>
<accession>A0A5C5U3V7</accession>
<dbReference type="SUPFAM" id="SSF56235">
    <property type="entry name" value="N-terminal nucleophile aminohydrolases (Ntn hydrolases)"/>
    <property type="match status" value="1"/>
</dbReference>
<comment type="catalytic activity">
    <reaction evidence="7">
        <text>L-aspartate + L-glutamine + ATP + H2O = L-asparagine + L-glutamate + AMP + diphosphate + H(+)</text>
        <dbReference type="Rhea" id="RHEA:12228"/>
        <dbReference type="ChEBI" id="CHEBI:15377"/>
        <dbReference type="ChEBI" id="CHEBI:15378"/>
        <dbReference type="ChEBI" id="CHEBI:29985"/>
        <dbReference type="ChEBI" id="CHEBI:29991"/>
        <dbReference type="ChEBI" id="CHEBI:30616"/>
        <dbReference type="ChEBI" id="CHEBI:33019"/>
        <dbReference type="ChEBI" id="CHEBI:58048"/>
        <dbReference type="ChEBI" id="CHEBI:58359"/>
        <dbReference type="ChEBI" id="CHEBI:456215"/>
        <dbReference type="EC" id="6.3.5.4"/>
    </reaction>
</comment>
<evidence type="ECO:0000259" key="11">
    <source>
        <dbReference type="PROSITE" id="PS51278"/>
    </source>
</evidence>
<keyword evidence="13" id="KW-1185">Reference proteome</keyword>
<dbReference type="Pfam" id="PF13537">
    <property type="entry name" value="GATase_7"/>
    <property type="match status" value="1"/>
</dbReference>
<evidence type="ECO:0000256" key="8">
    <source>
        <dbReference type="PIRSR" id="PIRSR001589-1"/>
    </source>
</evidence>
<dbReference type="InterPro" id="IPR033738">
    <property type="entry name" value="AsnB_N"/>
</dbReference>
<dbReference type="AlphaFoldDB" id="A0A5C5U3V7"/>
<dbReference type="PIRSF" id="PIRSF001589">
    <property type="entry name" value="Asn_synthetase_glu-h"/>
    <property type="match status" value="1"/>
</dbReference>
<evidence type="ECO:0000313" key="13">
    <source>
        <dbReference type="Proteomes" id="UP000315949"/>
    </source>
</evidence>
<proteinExistence type="inferred from homology"/>
<evidence type="ECO:0000256" key="9">
    <source>
        <dbReference type="PIRSR" id="PIRSR001589-2"/>
    </source>
</evidence>
<evidence type="ECO:0000313" key="12">
    <source>
        <dbReference type="EMBL" id="TWT20656.1"/>
    </source>
</evidence>
<dbReference type="Gene3D" id="3.40.50.620">
    <property type="entry name" value="HUPs"/>
    <property type="match status" value="2"/>
</dbReference>
<keyword evidence="6 8" id="KW-0315">Glutamine amidotransferase</keyword>
<dbReference type="NCBIfam" id="TIGR01536">
    <property type="entry name" value="asn_synth_AEB"/>
    <property type="match status" value="1"/>
</dbReference>
<dbReference type="Proteomes" id="UP000315949">
    <property type="component" value="Unassembled WGS sequence"/>
</dbReference>
<dbReference type="InterPro" id="IPR001962">
    <property type="entry name" value="Asn_synthase"/>
</dbReference>
<comment type="pathway">
    <text evidence="1">Amino-acid biosynthesis; L-asparagine biosynthesis; L-asparagine from L-aspartate (L-Gln route): step 1/1.</text>
</comment>
<dbReference type="InterPro" id="IPR017932">
    <property type="entry name" value="GATase_2_dom"/>
</dbReference>
<keyword evidence="12" id="KW-0436">Ligase</keyword>
<dbReference type="CDD" id="cd00712">
    <property type="entry name" value="AsnB"/>
    <property type="match status" value="1"/>
</dbReference>
<keyword evidence="4 9" id="KW-0547">Nucleotide-binding</keyword>
<keyword evidence="8" id="KW-0028">Amino-acid biosynthesis</keyword>
<dbReference type="SUPFAM" id="SSF52402">
    <property type="entry name" value="Adenine nucleotide alpha hydrolases-like"/>
    <property type="match status" value="1"/>
</dbReference>
<feature type="binding site" evidence="9">
    <location>
        <position position="100"/>
    </location>
    <ligand>
        <name>L-glutamine</name>
        <dbReference type="ChEBI" id="CHEBI:58359"/>
    </ligand>
</feature>
<evidence type="ECO:0000256" key="1">
    <source>
        <dbReference type="ARBA" id="ARBA00005187"/>
    </source>
</evidence>
<sequence length="656" mass="72978">MCGLAGFAGGAAPTPEDRRELQRMAATLRHRGPDAHGIHLAPGIGLAHTRLSIIDPATGQQPLHDGTGAVWTVFNGEIFNYLELREELQREGYAFRTRSDTEVIVHLYHRHGDRFVERLNGQFAIALWDARRQRLVLARDRAGIRPLYHARARGRLWFASEVKALLAALPECARLDPDGLVQAFTFWGPADPDTLFEGVRSLPPGHLLAVEADGSQTLTRYWDWEFPDAGAPAPFASLDEAVDELRALLLDAVRLQLRADVPVGAYLSGGLDSSGIVALVRQAGIASVRTFSVTFDDDEFDEREQQQAMVRHLGTEHTAVHCTRRDIAEAFPALVRHTEAPVLRTAPVPLMLLSGEVRRSGYKVVLTGEGADEVFAGYDLFKEAKVRRFWARRPDSAWRHLLLGRLYGYLPHSPVGTPGFARAFFAQGLEHIGRPVFAHAPRWATSRRALAFLSPDLRQRAMAFDPLAFQERRLPPDAARWAPLSRDQYVEAKSLMAGYLLSSQGDRVAMANSVEGRFPFLDHRVVEFANRLPPRWKLRGLTEKHILRKALEPLLPPAIARRAKQPYRAPDASSFFEDGRPADYVAELLSPPRIRDAGLFDADKVAMLLAKCRRGRAAGFGDNQAFVGIVSTMLLHDTFIRRRDAAAPALRATGTE</sequence>
<dbReference type="InterPro" id="IPR029055">
    <property type="entry name" value="Ntn_hydrolases_N"/>
</dbReference>
<gene>
    <name evidence="12" type="primary">asnB</name>
    <name evidence="12" type="ORF">FQY79_04825</name>
</gene>
<dbReference type="InterPro" id="IPR051786">
    <property type="entry name" value="ASN_synthetase/amidase"/>
</dbReference>
<dbReference type="PROSITE" id="PS51278">
    <property type="entry name" value="GATASE_TYPE_2"/>
    <property type="match status" value="1"/>
</dbReference>
<name>A0A5C5U3V7_9GAMM</name>
<dbReference type="OrthoDB" id="9763290at2"/>
<evidence type="ECO:0000256" key="2">
    <source>
        <dbReference type="ARBA" id="ARBA00005752"/>
    </source>
</evidence>
<feature type="domain" description="Glutamine amidotransferase type-2" evidence="11">
    <location>
        <begin position="2"/>
        <end position="213"/>
    </location>
</feature>
<dbReference type="Gene3D" id="3.60.20.10">
    <property type="entry name" value="Glutamine Phosphoribosylpyrophosphate, subunit 1, domain 1"/>
    <property type="match status" value="1"/>
</dbReference>
<dbReference type="GO" id="GO:0005524">
    <property type="term" value="F:ATP binding"/>
    <property type="evidence" value="ECO:0007669"/>
    <property type="project" value="UniProtKB-KW"/>
</dbReference>
<feature type="binding site" evidence="9">
    <location>
        <position position="293"/>
    </location>
    <ligand>
        <name>ATP</name>
        <dbReference type="ChEBI" id="CHEBI:30616"/>
    </ligand>
</feature>
<dbReference type="PANTHER" id="PTHR43284:SF1">
    <property type="entry name" value="ASPARAGINE SYNTHETASE"/>
    <property type="match status" value="1"/>
</dbReference>
<keyword evidence="5 9" id="KW-0067">ATP-binding</keyword>
<dbReference type="EMBL" id="VOHE01000002">
    <property type="protein sequence ID" value="TWT20656.1"/>
    <property type="molecule type" value="Genomic_DNA"/>
</dbReference>
<dbReference type="GO" id="GO:0005829">
    <property type="term" value="C:cytosol"/>
    <property type="evidence" value="ECO:0007669"/>
    <property type="project" value="TreeGrafter"/>
</dbReference>
<feature type="site" description="Important for beta-aspartyl-AMP intermediate formation" evidence="10">
    <location>
        <position position="369"/>
    </location>
</feature>
<organism evidence="12 13">
    <name type="scientific">Luteimonas wenzhouensis</name>
    <dbReference type="NCBI Taxonomy" id="2599615"/>
    <lineage>
        <taxon>Bacteria</taxon>
        <taxon>Pseudomonadati</taxon>
        <taxon>Pseudomonadota</taxon>
        <taxon>Gammaproteobacteria</taxon>
        <taxon>Lysobacterales</taxon>
        <taxon>Lysobacteraceae</taxon>
        <taxon>Luteimonas</taxon>
    </lineage>
</organism>
<evidence type="ECO:0000256" key="6">
    <source>
        <dbReference type="ARBA" id="ARBA00022962"/>
    </source>
</evidence>
<evidence type="ECO:0000256" key="7">
    <source>
        <dbReference type="ARBA" id="ARBA00048741"/>
    </source>
</evidence>
<dbReference type="InterPro" id="IPR014729">
    <property type="entry name" value="Rossmann-like_a/b/a_fold"/>
</dbReference>
<evidence type="ECO:0000256" key="5">
    <source>
        <dbReference type="ARBA" id="ARBA00022840"/>
    </source>
</evidence>
<dbReference type="GO" id="GO:0006529">
    <property type="term" value="P:asparagine biosynthetic process"/>
    <property type="evidence" value="ECO:0007669"/>
    <property type="project" value="UniProtKB-KW"/>
</dbReference>
<evidence type="ECO:0000256" key="3">
    <source>
        <dbReference type="ARBA" id="ARBA00012737"/>
    </source>
</evidence>
<evidence type="ECO:0000256" key="10">
    <source>
        <dbReference type="PIRSR" id="PIRSR001589-3"/>
    </source>
</evidence>
<feature type="active site" description="For GATase activity" evidence="8">
    <location>
        <position position="2"/>
    </location>
</feature>
<keyword evidence="8" id="KW-0061">Asparagine biosynthesis</keyword>
<reference evidence="12 13" key="1">
    <citation type="submission" date="2019-07" db="EMBL/GenBank/DDBJ databases">
        <title>Luteimonas sp. YD-1 nov., isolated from acidic soil.</title>
        <authorList>
            <person name="Zhou J."/>
        </authorList>
    </citation>
    <scope>NUCLEOTIDE SEQUENCE [LARGE SCALE GENOMIC DNA]</scope>
    <source>
        <strain evidence="12 13">YD-1</strain>
    </source>
</reference>
<evidence type="ECO:0000256" key="4">
    <source>
        <dbReference type="ARBA" id="ARBA00022741"/>
    </source>
</evidence>
<dbReference type="PANTHER" id="PTHR43284">
    <property type="entry name" value="ASPARAGINE SYNTHETASE (GLUTAMINE-HYDROLYZING)"/>
    <property type="match status" value="1"/>
</dbReference>
<dbReference type="RefSeq" id="WP_146311316.1">
    <property type="nucleotide sequence ID" value="NZ_VOHE01000002.1"/>
</dbReference>
<comment type="caution">
    <text evidence="12">The sequence shown here is derived from an EMBL/GenBank/DDBJ whole genome shotgun (WGS) entry which is preliminary data.</text>
</comment>
<comment type="similarity">
    <text evidence="2">Belongs to the asparagine synthetase family.</text>
</comment>
<dbReference type="EC" id="6.3.5.4" evidence="3"/>